<organism evidence="1 2">
    <name type="scientific">Maribacter flavus</name>
    <dbReference type="NCBI Taxonomy" id="1658664"/>
    <lineage>
        <taxon>Bacteria</taxon>
        <taxon>Pseudomonadati</taxon>
        <taxon>Bacteroidota</taxon>
        <taxon>Flavobacteriia</taxon>
        <taxon>Flavobacteriales</taxon>
        <taxon>Flavobacteriaceae</taxon>
        <taxon>Maribacter</taxon>
    </lineage>
</organism>
<gene>
    <name evidence="1" type="ORF">V1H85_17885</name>
</gene>
<dbReference type="Gene3D" id="2.60.120.1130">
    <property type="match status" value="1"/>
</dbReference>
<dbReference type="Proteomes" id="UP001343698">
    <property type="component" value="Unassembled WGS sequence"/>
</dbReference>
<proteinExistence type="predicted"/>
<reference evidence="1 2" key="1">
    <citation type="submission" date="2024-01" db="EMBL/GenBank/DDBJ databases">
        <title>Maribacter spp. originated from different algae showed divergent polysaccharides utilization ability.</title>
        <authorList>
            <person name="Wang H."/>
            <person name="Wu Y."/>
        </authorList>
    </citation>
    <scope>NUCLEOTIDE SEQUENCE [LARGE SCALE GENOMIC DNA]</scope>
    <source>
        <strain evidence="1 2">KPT27_14</strain>
    </source>
</reference>
<dbReference type="EMBL" id="JAZDDF010000074">
    <property type="protein sequence ID" value="MEE1974328.1"/>
    <property type="molecule type" value="Genomic_DNA"/>
</dbReference>
<comment type="caution">
    <text evidence="1">The sequence shown here is derived from an EMBL/GenBank/DDBJ whole genome shotgun (WGS) entry which is preliminary data.</text>
</comment>
<evidence type="ECO:0000313" key="2">
    <source>
        <dbReference type="Proteomes" id="UP001343698"/>
    </source>
</evidence>
<evidence type="ECO:0000313" key="1">
    <source>
        <dbReference type="EMBL" id="MEE1974328.1"/>
    </source>
</evidence>
<sequence>FFNKISKNPFKLDERTYDVDYGYPRTFLYTVKINIPPNTYNITKLPEKKGISLPNSGGNFMLNVSQSEDAIMITSRLYILKKTFSAA</sequence>
<feature type="non-terminal residue" evidence="1">
    <location>
        <position position="1"/>
    </location>
</feature>
<protein>
    <submittedName>
        <fullName evidence="1">Uncharacterized protein</fullName>
    </submittedName>
</protein>
<name>A0ABU7INT6_9FLAO</name>
<keyword evidence="2" id="KW-1185">Reference proteome</keyword>
<accession>A0ABU7INT6</accession>
<feature type="non-terminal residue" evidence="1">
    <location>
        <position position="87"/>
    </location>
</feature>